<dbReference type="AlphaFoldDB" id="A0A1F6NH94"/>
<evidence type="ECO:0000256" key="1">
    <source>
        <dbReference type="SAM" id="Phobius"/>
    </source>
</evidence>
<keyword evidence="1" id="KW-0812">Transmembrane</keyword>
<organism evidence="2 3">
    <name type="scientific">Candidatus Magasanikbacteria bacterium RIFOXYB1_FULL_40_15</name>
    <dbReference type="NCBI Taxonomy" id="1798697"/>
    <lineage>
        <taxon>Bacteria</taxon>
        <taxon>Candidatus Magasanikiibacteriota</taxon>
    </lineage>
</organism>
<keyword evidence="1" id="KW-0472">Membrane</keyword>
<evidence type="ECO:0000313" key="2">
    <source>
        <dbReference type="EMBL" id="OGH83174.1"/>
    </source>
</evidence>
<sequence length="136" mass="16106">MDLLKKEEQNKKSNNEIVPWYLGRKFWGGLLSLSILKSIYIFSQLDGSILKKIFDYFNYLASGFYFILKSELHFNLSTNLIYKNIYMFLLYYVILILLLFLTFRRKKVNIIFPILIIAIAKISTDGLFNILFTMGY</sequence>
<feature type="transmembrane region" description="Helical" evidence="1">
    <location>
        <begin position="110"/>
        <end position="132"/>
    </location>
</feature>
<dbReference type="Proteomes" id="UP000176300">
    <property type="component" value="Unassembled WGS sequence"/>
</dbReference>
<feature type="transmembrane region" description="Helical" evidence="1">
    <location>
        <begin position="26"/>
        <end position="42"/>
    </location>
</feature>
<dbReference type="EMBL" id="MFQS01000018">
    <property type="protein sequence ID" value="OGH83174.1"/>
    <property type="molecule type" value="Genomic_DNA"/>
</dbReference>
<proteinExistence type="predicted"/>
<reference evidence="2 3" key="1">
    <citation type="journal article" date="2016" name="Nat. Commun.">
        <title>Thousands of microbial genomes shed light on interconnected biogeochemical processes in an aquifer system.</title>
        <authorList>
            <person name="Anantharaman K."/>
            <person name="Brown C.T."/>
            <person name="Hug L.A."/>
            <person name="Sharon I."/>
            <person name="Castelle C.J."/>
            <person name="Probst A.J."/>
            <person name="Thomas B.C."/>
            <person name="Singh A."/>
            <person name="Wilkins M.J."/>
            <person name="Karaoz U."/>
            <person name="Brodie E.L."/>
            <person name="Williams K.H."/>
            <person name="Hubbard S.S."/>
            <person name="Banfield J.F."/>
        </authorList>
    </citation>
    <scope>NUCLEOTIDE SEQUENCE [LARGE SCALE GENOMIC DNA]</scope>
</reference>
<feature type="transmembrane region" description="Helical" evidence="1">
    <location>
        <begin position="80"/>
        <end position="103"/>
    </location>
</feature>
<dbReference type="STRING" id="1798697.A2373_04510"/>
<accession>A0A1F6NH94</accession>
<comment type="caution">
    <text evidence="2">The sequence shown here is derived from an EMBL/GenBank/DDBJ whole genome shotgun (WGS) entry which is preliminary data.</text>
</comment>
<name>A0A1F6NH94_9BACT</name>
<evidence type="ECO:0000313" key="3">
    <source>
        <dbReference type="Proteomes" id="UP000176300"/>
    </source>
</evidence>
<protein>
    <submittedName>
        <fullName evidence="2">Uncharacterized protein</fullName>
    </submittedName>
</protein>
<gene>
    <name evidence="2" type="ORF">A2373_04510</name>
</gene>
<keyword evidence="1" id="KW-1133">Transmembrane helix</keyword>